<dbReference type="Proteomes" id="UP000295560">
    <property type="component" value="Unassembled WGS sequence"/>
</dbReference>
<name>A0A4R1HGX7_PSEEN</name>
<evidence type="ECO:0000313" key="2">
    <source>
        <dbReference type="EMBL" id="TCK21437.1"/>
    </source>
</evidence>
<organism evidence="2 3">
    <name type="scientific">Pseudonocardia endophytica</name>
    <dbReference type="NCBI Taxonomy" id="401976"/>
    <lineage>
        <taxon>Bacteria</taxon>
        <taxon>Bacillati</taxon>
        <taxon>Actinomycetota</taxon>
        <taxon>Actinomycetes</taxon>
        <taxon>Pseudonocardiales</taxon>
        <taxon>Pseudonocardiaceae</taxon>
        <taxon>Pseudonocardia</taxon>
    </lineage>
</organism>
<reference evidence="2 3" key="1">
    <citation type="submission" date="2019-03" db="EMBL/GenBank/DDBJ databases">
        <title>Sequencing the genomes of 1000 actinobacteria strains.</title>
        <authorList>
            <person name="Klenk H.-P."/>
        </authorList>
    </citation>
    <scope>NUCLEOTIDE SEQUENCE [LARGE SCALE GENOMIC DNA]</scope>
    <source>
        <strain evidence="2 3">DSM 44969</strain>
    </source>
</reference>
<comment type="caution">
    <text evidence="2">The sequence shown here is derived from an EMBL/GenBank/DDBJ whole genome shotgun (WGS) entry which is preliminary data.</text>
</comment>
<dbReference type="AlphaFoldDB" id="A0A4R1HGX7"/>
<feature type="region of interest" description="Disordered" evidence="1">
    <location>
        <begin position="1"/>
        <end position="25"/>
    </location>
</feature>
<gene>
    <name evidence="2" type="ORF">EV378_5423</name>
</gene>
<evidence type="ECO:0000256" key="1">
    <source>
        <dbReference type="SAM" id="MobiDB-lite"/>
    </source>
</evidence>
<protein>
    <submittedName>
        <fullName evidence="2">Uncharacterized protein</fullName>
    </submittedName>
</protein>
<evidence type="ECO:0000313" key="3">
    <source>
        <dbReference type="Proteomes" id="UP000295560"/>
    </source>
</evidence>
<sequence length="49" mass="5136">MTGLVHHEVEGGRATVARDSPSNRNALSAHLRAELVASLDVTIADPRSG</sequence>
<dbReference type="InterPro" id="IPR029045">
    <property type="entry name" value="ClpP/crotonase-like_dom_sf"/>
</dbReference>
<accession>A0A4R1HGX7</accession>
<proteinExistence type="predicted"/>
<dbReference type="RefSeq" id="WP_165922501.1">
    <property type="nucleotide sequence ID" value="NZ_SMFZ01000002.1"/>
</dbReference>
<dbReference type="EMBL" id="SMFZ01000002">
    <property type="protein sequence ID" value="TCK21437.1"/>
    <property type="molecule type" value="Genomic_DNA"/>
</dbReference>
<dbReference type="SUPFAM" id="SSF52096">
    <property type="entry name" value="ClpP/crotonase"/>
    <property type="match status" value="1"/>
</dbReference>
<keyword evidence="3" id="KW-1185">Reference proteome</keyword>
<feature type="compositionally biased region" description="Basic and acidic residues" evidence="1">
    <location>
        <begin position="1"/>
        <end position="11"/>
    </location>
</feature>